<accession>A0A8J6BZS5</accession>
<evidence type="ECO:0000256" key="1">
    <source>
        <dbReference type="SAM" id="MobiDB-lite"/>
    </source>
</evidence>
<reference evidence="2" key="2">
    <citation type="submission" date="2021-02" db="EMBL/GenBank/DDBJ databases">
        <authorList>
            <person name="Kimball J.A."/>
            <person name="Haas M.W."/>
            <person name="Macchietto M."/>
            <person name="Kono T."/>
            <person name="Duquette J."/>
            <person name="Shao M."/>
        </authorList>
    </citation>
    <scope>NUCLEOTIDE SEQUENCE</scope>
    <source>
        <tissue evidence="2">Fresh leaf tissue</tissue>
    </source>
</reference>
<organism evidence="2 3">
    <name type="scientific">Zizania palustris</name>
    <name type="common">Northern wild rice</name>
    <dbReference type="NCBI Taxonomy" id="103762"/>
    <lineage>
        <taxon>Eukaryota</taxon>
        <taxon>Viridiplantae</taxon>
        <taxon>Streptophyta</taxon>
        <taxon>Embryophyta</taxon>
        <taxon>Tracheophyta</taxon>
        <taxon>Spermatophyta</taxon>
        <taxon>Magnoliopsida</taxon>
        <taxon>Liliopsida</taxon>
        <taxon>Poales</taxon>
        <taxon>Poaceae</taxon>
        <taxon>BOP clade</taxon>
        <taxon>Oryzoideae</taxon>
        <taxon>Oryzeae</taxon>
        <taxon>Zizaniinae</taxon>
        <taxon>Zizania</taxon>
    </lineage>
</organism>
<feature type="region of interest" description="Disordered" evidence="1">
    <location>
        <begin position="67"/>
        <end position="107"/>
    </location>
</feature>
<dbReference type="AlphaFoldDB" id="A0A8J6BZS5"/>
<gene>
    <name evidence="2" type="ORF">GUJ93_ZPchr0013g37282</name>
</gene>
<sequence>MGLKQQYYTSSLSSPNCRAEQTFSVLSPVGVAARRTKTTVGMTMIDANPVVHERPERAAHLCAAEAAEAPRRRSAPRSHFPLLPQPGLVSSPVRASSRARPRAGSEWSGDVAGLHLTISAGIELKMLELSYRP</sequence>
<name>A0A8J6BZS5_ZIZPA</name>
<dbReference type="EMBL" id="JAAALK010000079">
    <property type="protein sequence ID" value="KAG8098366.1"/>
    <property type="molecule type" value="Genomic_DNA"/>
</dbReference>
<feature type="compositionally biased region" description="Low complexity" evidence="1">
    <location>
        <begin position="89"/>
        <end position="98"/>
    </location>
</feature>
<reference evidence="2" key="1">
    <citation type="journal article" date="2021" name="bioRxiv">
        <title>Whole Genome Assembly and Annotation of Northern Wild Rice, Zizania palustris L., Supports a Whole Genome Duplication in the Zizania Genus.</title>
        <authorList>
            <person name="Haas M."/>
            <person name="Kono T."/>
            <person name="Macchietto M."/>
            <person name="Millas R."/>
            <person name="McGilp L."/>
            <person name="Shao M."/>
            <person name="Duquette J."/>
            <person name="Hirsch C.N."/>
            <person name="Kimball J."/>
        </authorList>
    </citation>
    <scope>NUCLEOTIDE SEQUENCE</scope>
    <source>
        <tissue evidence="2">Fresh leaf tissue</tissue>
    </source>
</reference>
<proteinExistence type="predicted"/>
<keyword evidence="3" id="KW-1185">Reference proteome</keyword>
<evidence type="ECO:0000313" key="3">
    <source>
        <dbReference type="Proteomes" id="UP000729402"/>
    </source>
</evidence>
<dbReference type="Proteomes" id="UP000729402">
    <property type="component" value="Unassembled WGS sequence"/>
</dbReference>
<evidence type="ECO:0000313" key="2">
    <source>
        <dbReference type="EMBL" id="KAG8098366.1"/>
    </source>
</evidence>
<comment type="caution">
    <text evidence="2">The sequence shown here is derived from an EMBL/GenBank/DDBJ whole genome shotgun (WGS) entry which is preliminary data.</text>
</comment>
<protein>
    <submittedName>
        <fullName evidence="2">Uncharacterized protein</fullName>
    </submittedName>
</protein>